<feature type="region of interest" description="Disordered" evidence="6">
    <location>
        <begin position="2345"/>
        <end position="2468"/>
    </location>
</feature>
<feature type="compositionally biased region" description="Pro residues" evidence="6">
    <location>
        <begin position="2449"/>
        <end position="2462"/>
    </location>
</feature>
<protein>
    <submittedName>
        <fullName evidence="8">AP2 domain transcription factor AP2IX-7</fullName>
    </submittedName>
</protein>
<feature type="region of interest" description="Disordered" evidence="6">
    <location>
        <begin position="520"/>
        <end position="583"/>
    </location>
</feature>
<feature type="region of interest" description="Disordered" evidence="6">
    <location>
        <begin position="388"/>
        <end position="441"/>
    </location>
</feature>
<proteinExistence type="predicted"/>
<feature type="compositionally biased region" description="Polar residues" evidence="6">
    <location>
        <begin position="1863"/>
        <end position="1874"/>
    </location>
</feature>
<dbReference type="GO" id="GO:0003677">
    <property type="term" value="F:DNA binding"/>
    <property type="evidence" value="ECO:0007669"/>
    <property type="project" value="UniProtKB-KW"/>
</dbReference>
<feature type="region of interest" description="Disordered" evidence="6">
    <location>
        <begin position="2237"/>
        <end position="2280"/>
    </location>
</feature>
<keyword evidence="4" id="KW-0804">Transcription</keyword>
<dbReference type="Gene3D" id="1.20.5.2050">
    <property type="match status" value="1"/>
</dbReference>
<feature type="region of interest" description="Disordered" evidence="6">
    <location>
        <begin position="677"/>
        <end position="697"/>
    </location>
</feature>
<keyword evidence="2" id="KW-0805">Transcription regulation</keyword>
<feature type="region of interest" description="Disordered" evidence="6">
    <location>
        <begin position="2527"/>
        <end position="2583"/>
    </location>
</feature>
<feature type="compositionally biased region" description="Basic and acidic residues" evidence="6">
    <location>
        <begin position="1356"/>
        <end position="1367"/>
    </location>
</feature>
<feature type="compositionally biased region" description="Low complexity" evidence="6">
    <location>
        <begin position="1799"/>
        <end position="1809"/>
    </location>
</feature>
<feature type="region of interest" description="Disordered" evidence="6">
    <location>
        <begin position="171"/>
        <end position="314"/>
    </location>
</feature>
<feature type="compositionally biased region" description="Polar residues" evidence="6">
    <location>
        <begin position="619"/>
        <end position="643"/>
    </location>
</feature>
<dbReference type="EMBL" id="AEXC02002446">
    <property type="protein sequence ID" value="KFH05072.1"/>
    <property type="molecule type" value="Genomic_DNA"/>
</dbReference>
<feature type="compositionally biased region" description="Low complexity" evidence="6">
    <location>
        <begin position="94"/>
        <end position="109"/>
    </location>
</feature>
<dbReference type="OrthoDB" id="332423at2759"/>
<feature type="region of interest" description="Disordered" evidence="6">
    <location>
        <begin position="1932"/>
        <end position="1956"/>
    </location>
</feature>
<feature type="compositionally biased region" description="Low complexity" evidence="6">
    <location>
        <begin position="2093"/>
        <end position="2110"/>
    </location>
</feature>
<feature type="region of interest" description="Disordered" evidence="6">
    <location>
        <begin position="732"/>
        <end position="831"/>
    </location>
</feature>
<feature type="region of interest" description="Disordered" evidence="6">
    <location>
        <begin position="1193"/>
        <end position="1277"/>
    </location>
</feature>
<feature type="region of interest" description="Disordered" evidence="6">
    <location>
        <begin position="1091"/>
        <end position="1165"/>
    </location>
</feature>
<feature type="domain" description="AP2/ERF" evidence="7">
    <location>
        <begin position="843"/>
        <end position="891"/>
    </location>
</feature>
<evidence type="ECO:0000259" key="7">
    <source>
        <dbReference type="Pfam" id="PF00847"/>
    </source>
</evidence>
<feature type="compositionally biased region" description="Low complexity" evidence="6">
    <location>
        <begin position="2150"/>
        <end position="2175"/>
    </location>
</feature>
<feature type="compositionally biased region" description="Polar residues" evidence="6">
    <location>
        <begin position="1536"/>
        <end position="1554"/>
    </location>
</feature>
<feature type="region of interest" description="Disordered" evidence="6">
    <location>
        <begin position="1568"/>
        <end position="1592"/>
    </location>
</feature>
<dbReference type="Pfam" id="PF00847">
    <property type="entry name" value="AP2"/>
    <property type="match status" value="1"/>
</dbReference>
<dbReference type="GO" id="GO:0005634">
    <property type="term" value="C:nucleus"/>
    <property type="evidence" value="ECO:0007669"/>
    <property type="project" value="UniProtKB-SubCell"/>
</dbReference>
<feature type="compositionally biased region" description="Low complexity" evidence="6">
    <location>
        <begin position="2386"/>
        <end position="2412"/>
    </location>
</feature>
<feature type="compositionally biased region" description="Basic and acidic residues" evidence="6">
    <location>
        <begin position="1852"/>
        <end position="1862"/>
    </location>
</feature>
<feature type="region of interest" description="Disordered" evidence="6">
    <location>
        <begin position="79"/>
        <end position="123"/>
    </location>
</feature>
<organism evidence="8 9">
    <name type="scientific">Toxoplasma gondii MAS</name>
    <dbReference type="NCBI Taxonomy" id="943118"/>
    <lineage>
        <taxon>Eukaryota</taxon>
        <taxon>Sar</taxon>
        <taxon>Alveolata</taxon>
        <taxon>Apicomplexa</taxon>
        <taxon>Conoidasida</taxon>
        <taxon>Coccidia</taxon>
        <taxon>Eucoccidiorida</taxon>
        <taxon>Eimeriorina</taxon>
        <taxon>Sarcocystidae</taxon>
        <taxon>Toxoplasma</taxon>
    </lineage>
</organism>
<feature type="compositionally biased region" description="Basic and acidic residues" evidence="6">
    <location>
        <begin position="2559"/>
        <end position="2583"/>
    </location>
</feature>
<feature type="compositionally biased region" description="Low complexity" evidence="6">
    <location>
        <begin position="2423"/>
        <end position="2433"/>
    </location>
</feature>
<sequence length="2674" mass="279142">MDGSGESSGHLFKPGHGEARVSVHRGSLTDSGSLPAASRCHSQDSKLALPCAGSMLPASSGRFSCDSALFGGPVDSACSSDWTPVVSPSRDLSADGTDSSSVSGSRGSSLPFGSPTSALLRPSSEASVNFPRLHKSVHALDDKVRGLDAQLYVRPHQTLPLQPRLRETELCRNGEDGRPGKFDSPHLGSSAGPYGHSFLANPQLTPFVPQHLSSSPPQPVLSPPGEEGRNSAAFGKTVSRLDTGGGERQDSSEDQVGGTGRQSDQATKANSGSTPAGCAQTTGLLTDVQSSGTNVEHGREHFSTPQNPADGSARACGFRETRVSPSNSSLPRTACRSRLDAFLPQKSVSPDHEHVRGTGGARAFVGGDSPFPEKPDTLPATVTAEIATEAPPASRDPPVEEFPGAHELESLPPPHVNSGRPPIGEKDGAAASPGVSRLPSQERVHTLLYPNEKDASSLSRCCPSSMQPPPAGPRQEEARSFSVSAASAPGAPPGIVYQASACASPATVASFATPLTTPVGASAQSEPAALHAHSRSRTGAHPEALPPGVPGVTSQLGRGARGDRETLAGGARPGQDGVCERRGDVARGRLGGVSVSGDEAAEGTSHKAALEGAYVQDGCSPQPSNPHAPSGISAPTNGSSEFASSAIPASTCHDAFVRSTVSGSDCMSVANPGGPPGALGGLFPSPRGPSGPRPTPHPAQMAFAFVGQQPVFPGFDASQPAGSTFQYPPIRGAVSGVSPQPPMHPSSFAQPVWSPTSVPSSSVSSSVSSSGVSSSAPPPLAVGFQNPCPWRPTAPRDRSEGGAGSPGVSCGSAPPAPTHPTGKGGAAGRAGKQLGQATRFLSSVSGVVYDKGGEKWIARWSENGKPFKKTFAVGKHGFDAARKMAEDCRLQALYAKRWNSASGLPASFSKSNSLGRSTPGDRGKTEPTNSAKCKRDTSGESGCTDTGLRSLHMGGAGDLSSLGHPGTPPRDQEGAPASFLLEGTGVVRSSQVQTPFRLYDSVPSPLRSGDALGAQRGLVPQLLNNALVGVPFAPPPGASHSGCSAALPPGPGAPVQVSSPHTGFVAPADVDAPPRDGLEGLGGAAEVSPQIAVQDGGKKGEGLLGSASLSVRRRRKREPDEKFSPGESNAAVKKTPRPGSFHPHSCPGSEGFRSHDGPGDSTEARCAGLPAFQHATAPSSVCWPSTASLPSLDKAGQRAEHAGPSAFSSFSSVQQSPGSVETWRPEGDGGPASPARDAGRRGAESEERETSELAGPFAGVSASAGSASRKGQQKQLTRQIQRQQQLYRQQEALLQNQEELFSRLLRRRSRQERSDVRRRMQRDVSSLRRLPAMLLSPLRDALVASAARLPLATRGTKRESQKERRDCGAGIGGETASEKKEMAEPVRVHRRDRGGARDEEKPSTEGVRQADPKGRKAEGFPTWVIPPNEELKAAQVLRALRVQRRAAAREGKLLESLLVHRGEGEGTFSEETEGNTEIEDAGTESDATVTQETAEKVVENVQKMEELDSEVEKENERRREAEDETPKQSSEEAPGVQQSPHKLSTNNENDASPQKLTKSVRFAESVAGSSSAVQTAGAADEEPLATETLEGRRVGGIPVPATSSPAPVFPCTAAQLGDLCMDTLYALGTVRPQWRRQDHRRAFGWHLSQIKPDLILPSLHASRVLRRLSPRPSNAVEFPREELAAASSAAGLVYGEGLSSHHTLRSYVDAFRPLFSSPSSPPLEFLHLSSGDLLMSLWQLEEGGRAAVIDNVLLALDALYERHTGRRLRGTAPPPFAVSSPSSEPSSLFALAHLQGGATSTTPLPATALPSPPFPRVSSAPDSPVFAPDASHGPSQRRQVSPHVTFETPPTHPRDRDSETSVERNASPETSPQAATLAAPAPCDGDREENFVLAYNPEAKALRQVNFLAVGVRVFLHLEVVEEMLHLQAKMQRTQGRDDRATASSGPSVDDGSGLMTSLPSTCSGVSGKKDPMHWSALFVTVPAPSVSTAASKPLFVVAEMVDRRLQVPCGEQLLFRPLPLSPAAPSALLAFAPARVCQLLRAGAMCLTRFTEKEGGKRPRGSAQRCSAASSFFYSPPPLDLSHLASFAPAASTLTPPSSPASSPSASASQTGPGRAKSRGTSPVGPESPEAASTTADGLAVPGSASAVSTPGVPAGASGASLGAPAPSPMASPGGSPGRPPKPVCCPAAPGIETAWRCKCSHRRHELQLEIKQKLRQDKKRCLALIREYPDLSLLVGAPPATPREKETGAKRQAPEGRRTATPSGSGTLTAKGGDLQGSTPSGAGLLSLARTSQLEMLAYLVEVDPWKYAKNRQDAPKPEEIPGLLAKYKAAVRTAEYGRMLQKWRAGQSREDEGRGGADGRKDGDGLLSPTASPPSRRKQGKDSSPNSASSQASGPAPSPSLSPGAGAAAVLEAEKPEPQSPQESPCPLEPAAGQEPRATSSTLPAGSPPWALPLVPPGGSPRASVSPSVLEELLRIQTAMSQLAIGTAICVRVKALLGLPAGAEQHIRGVVTRNALKFPWEKPAAPQVQAAGPSAGASRTSPSRRLSGGVVPGDEAGERREKGGARRGVAEGDIEKKEDEGTALCAGNRETEADGAGYLTLSLNNRKEEFILSFREVQCLVAQDDLRLVRTRARQWVSSFGPQPSADRKGEREEEKETGGRTRKFVVDEDF</sequence>
<gene>
    <name evidence="8" type="ORF">TGMAS_290630</name>
</gene>
<feature type="compositionally biased region" description="Basic and acidic residues" evidence="6">
    <location>
        <begin position="2649"/>
        <end position="2663"/>
    </location>
</feature>
<feature type="compositionally biased region" description="Pro residues" evidence="6">
    <location>
        <begin position="686"/>
        <end position="697"/>
    </location>
</feature>
<feature type="region of interest" description="Disordered" evidence="6">
    <location>
        <begin position="1353"/>
        <end position="1422"/>
    </location>
</feature>
<feature type="region of interest" description="Disordered" evidence="6">
    <location>
        <begin position="453"/>
        <end position="489"/>
    </location>
</feature>
<feature type="compositionally biased region" description="Basic and acidic residues" evidence="6">
    <location>
        <begin position="2244"/>
        <end position="2260"/>
    </location>
</feature>
<evidence type="ECO:0000256" key="6">
    <source>
        <dbReference type="SAM" id="MobiDB-lite"/>
    </source>
</evidence>
<keyword evidence="3" id="KW-0238">DNA-binding</keyword>
<feature type="compositionally biased region" description="Basic and acidic residues" evidence="6">
    <location>
        <begin position="171"/>
        <end position="184"/>
    </location>
</feature>
<feature type="region of interest" description="Disordered" evidence="6">
    <location>
        <begin position="615"/>
        <end position="643"/>
    </location>
</feature>
<evidence type="ECO:0000256" key="3">
    <source>
        <dbReference type="ARBA" id="ARBA00023125"/>
    </source>
</evidence>
<feature type="region of interest" description="Disordered" evidence="6">
    <location>
        <begin position="1799"/>
        <end position="1883"/>
    </location>
</feature>
<feature type="region of interest" description="Disordered" evidence="6">
    <location>
        <begin position="2641"/>
        <end position="2674"/>
    </location>
</feature>
<evidence type="ECO:0000313" key="8">
    <source>
        <dbReference type="EMBL" id="KFH05072.1"/>
    </source>
</evidence>
<evidence type="ECO:0000256" key="5">
    <source>
        <dbReference type="ARBA" id="ARBA00023242"/>
    </source>
</evidence>
<dbReference type="GO" id="GO:0003700">
    <property type="term" value="F:DNA-binding transcription factor activity"/>
    <property type="evidence" value="ECO:0007669"/>
    <property type="project" value="InterPro"/>
</dbReference>
<feature type="compositionally biased region" description="Low complexity" evidence="6">
    <location>
        <begin position="1252"/>
        <end position="1277"/>
    </location>
</feature>
<dbReference type="InterPro" id="IPR001471">
    <property type="entry name" value="AP2/ERF_dom"/>
</dbReference>
<dbReference type="VEuPathDB" id="ToxoDB:TGMAS_290630"/>
<accession>A0A086PXJ0</accession>
<evidence type="ECO:0000256" key="1">
    <source>
        <dbReference type="ARBA" id="ARBA00004123"/>
    </source>
</evidence>
<name>A0A086PXJ0_TOXGO</name>
<feature type="compositionally biased region" description="Polar residues" evidence="6">
    <location>
        <begin position="261"/>
        <end position="294"/>
    </location>
</feature>
<evidence type="ECO:0000256" key="2">
    <source>
        <dbReference type="ARBA" id="ARBA00023015"/>
    </source>
</evidence>
<feature type="region of interest" description="Disordered" evidence="6">
    <location>
        <begin position="1464"/>
        <end position="1554"/>
    </location>
</feature>
<dbReference type="Proteomes" id="UP000028821">
    <property type="component" value="Unassembled WGS sequence"/>
</dbReference>
<reference evidence="8 9" key="1">
    <citation type="submission" date="2014-04" db="EMBL/GenBank/DDBJ databases">
        <authorList>
            <person name="Sibley D."/>
            <person name="Venepally P."/>
            <person name="Karamycheva S."/>
            <person name="Hadjithomas M."/>
            <person name="Khan A."/>
            <person name="Brunk B."/>
            <person name="Roos D."/>
            <person name="Caler E."/>
            <person name="Lorenzi H."/>
        </authorList>
    </citation>
    <scope>NUCLEOTIDE SEQUENCE [LARGE SCALE GENOMIC DNA]</scope>
    <source>
        <strain evidence="8 9">MAS</strain>
    </source>
</reference>
<comment type="caution">
    <text evidence="8">The sequence shown here is derived from an EMBL/GenBank/DDBJ whole genome shotgun (WGS) entry which is preliminary data.</text>
</comment>
<evidence type="ECO:0000313" key="9">
    <source>
        <dbReference type="Proteomes" id="UP000028821"/>
    </source>
</evidence>
<feature type="compositionally biased region" description="Basic and acidic residues" evidence="6">
    <location>
        <begin position="1376"/>
        <end position="1418"/>
    </location>
</feature>
<feature type="region of interest" description="Disordered" evidence="6">
    <location>
        <begin position="346"/>
        <end position="374"/>
    </location>
</feature>
<feature type="compositionally biased region" description="Basic and acidic residues" evidence="6">
    <location>
        <begin position="2350"/>
        <end position="2367"/>
    </location>
</feature>
<feature type="compositionally biased region" description="Polar residues" evidence="6">
    <location>
        <begin position="456"/>
        <end position="465"/>
    </location>
</feature>
<feature type="region of interest" description="Disordered" evidence="6">
    <location>
        <begin position="1"/>
        <end position="39"/>
    </location>
</feature>
<feature type="compositionally biased region" description="Basic and acidic residues" evidence="6">
    <location>
        <begin position="1493"/>
        <end position="1530"/>
    </location>
</feature>
<feature type="compositionally biased region" description="Low complexity" evidence="6">
    <location>
        <begin position="751"/>
        <end position="775"/>
    </location>
</feature>
<evidence type="ECO:0000256" key="4">
    <source>
        <dbReference type="ARBA" id="ARBA00023163"/>
    </source>
</evidence>
<feature type="compositionally biased region" description="Basic and acidic residues" evidence="6">
    <location>
        <begin position="1237"/>
        <end position="1251"/>
    </location>
</feature>
<feature type="compositionally biased region" description="Low complexity" evidence="6">
    <location>
        <begin position="1202"/>
        <end position="1220"/>
    </location>
</feature>
<feature type="region of interest" description="Disordered" evidence="6">
    <location>
        <begin position="903"/>
        <end position="976"/>
    </location>
</feature>
<feature type="region of interest" description="Disordered" evidence="6">
    <location>
        <begin position="2093"/>
        <end position="2182"/>
    </location>
</feature>
<feature type="compositionally biased region" description="Acidic residues" evidence="6">
    <location>
        <begin position="1468"/>
        <end position="1483"/>
    </location>
</feature>
<comment type="subcellular location">
    <subcellularLocation>
        <location evidence="1">Nucleus</location>
    </subcellularLocation>
</comment>
<keyword evidence="5" id="KW-0539">Nucleus</keyword>